<dbReference type="AlphaFoldDB" id="A0A7W6FVU3"/>
<dbReference type="PANTHER" id="PTHR21197">
    <property type="entry name" value="UDP-GALACTOPYRANOSE MUTASE"/>
    <property type="match status" value="1"/>
</dbReference>
<organism evidence="2 3">
    <name type="scientific">Aureimonas phyllosphaerae</name>
    <dbReference type="NCBI Taxonomy" id="1166078"/>
    <lineage>
        <taxon>Bacteria</taxon>
        <taxon>Pseudomonadati</taxon>
        <taxon>Pseudomonadota</taxon>
        <taxon>Alphaproteobacteria</taxon>
        <taxon>Hyphomicrobiales</taxon>
        <taxon>Aurantimonadaceae</taxon>
        <taxon>Aureimonas</taxon>
    </lineage>
</organism>
<reference evidence="2 3" key="1">
    <citation type="submission" date="2020-08" db="EMBL/GenBank/DDBJ databases">
        <title>Genomic Encyclopedia of Type Strains, Phase IV (KMG-IV): sequencing the most valuable type-strain genomes for metagenomic binning, comparative biology and taxonomic classification.</title>
        <authorList>
            <person name="Goeker M."/>
        </authorList>
    </citation>
    <scope>NUCLEOTIDE SEQUENCE [LARGE SCALE GENOMIC DNA]</scope>
    <source>
        <strain evidence="2 3">DSM 25024</strain>
    </source>
</reference>
<dbReference type="InterPro" id="IPR036188">
    <property type="entry name" value="FAD/NAD-bd_sf"/>
</dbReference>
<keyword evidence="3" id="KW-1185">Reference proteome</keyword>
<evidence type="ECO:0000259" key="1">
    <source>
        <dbReference type="Pfam" id="PF01593"/>
    </source>
</evidence>
<dbReference type="EMBL" id="JACIDO010000009">
    <property type="protein sequence ID" value="MBB3937501.1"/>
    <property type="molecule type" value="Genomic_DNA"/>
</dbReference>
<dbReference type="GO" id="GO:0008767">
    <property type="term" value="F:UDP-galactopyranose mutase activity"/>
    <property type="evidence" value="ECO:0007669"/>
    <property type="project" value="TreeGrafter"/>
</dbReference>
<dbReference type="GO" id="GO:0050660">
    <property type="term" value="F:flavin adenine dinucleotide binding"/>
    <property type="evidence" value="ECO:0007669"/>
    <property type="project" value="TreeGrafter"/>
</dbReference>
<dbReference type="Pfam" id="PF01593">
    <property type="entry name" value="Amino_oxidase"/>
    <property type="match status" value="1"/>
</dbReference>
<gene>
    <name evidence="2" type="ORF">GGR05_003667</name>
</gene>
<dbReference type="Proteomes" id="UP000531216">
    <property type="component" value="Unassembled WGS sequence"/>
</dbReference>
<dbReference type="OrthoDB" id="9790035at2"/>
<evidence type="ECO:0000313" key="2">
    <source>
        <dbReference type="EMBL" id="MBB3937501.1"/>
    </source>
</evidence>
<feature type="domain" description="Amine oxidase" evidence="1">
    <location>
        <begin position="11"/>
        <end position="365"/>
    </location>
</feature>
<evidence type="ECO:0000313" key="3">
    <source>
        <dbReference type="Proteomes" id="UP000531216"/>
    </source>
</evidence>
<comment type="caution">
    <text evidence="2">The sequence shown here is derived from an EMBL/GenBank/DDBJ whole genome shotgun (WGS) entry which is preliminary data.</text>
</comment>
<dbReference type="PANTHER" id="PTHR21197:SF0">
    <property type="entry name" value="UDP-GALACTOPYRANOSE MUTASE"/>
    <property type="match status" value="1"/>
</dbReference>
<protein>
    <submittedName>
        <fullName evidence="2">Protoporphyrinogen oxidase</fullName>
    </submittedName>
</protein>
<dbReference type="Gene3D" id="3.50.50.60">
    <property type="entry name" value="FAD/NAD(P)-binding domain"/>
    <property type="match status" value="1"/>
</dbReference>
<accession>A0A7W6FVU3</accession>
<name>A0A7W6FVU3_9HYPH</name>
<proteinExistence type="predicted"/>
<dbReference type="GO" id="GO:0016491">
    <property type="term" value="F:oxidoreductase activity"/>
    <property type="evidence" value="ECO:0007669"/>
    <property type="project" value="InterPro"/>
</dbReference>
<dbReference type="RefSeq" id="WP_090963783.1">
    <property type="nucleotide sequence ID" value="NZ_FOOA01000010.1"/>
</dbReference>
<dbReference type="SUPFAM" id="SSF51905">
    <property type="entry name" value="FAD/NAD(P)-binding domain"/>
    <property type="match status" value="1"/>
</dbReference>
<dbReference type="GO" id="GO:0005829">
    <property type="term" value="C:cytosol"/>
    <property type="evidence" value="ECO:0007669"/>
    <property type="project" value="TreeGrafter"/>
</dbReference>
<sequence length="468" mass="50774">MKPIAVLGAGLAGLTAAAELKRRGLPAVVFEAGKAVGGMAASFKDAEGFSYDYGAHFISNRLAKALGAEDICRTVRHYGEAVRIDGRDRSHPFGLMAEPRFLASALKSRFASRPKTPAANAEDWMRRSYGDAMAEEVAMPLVEAWSGAPARELSSSVGEKFGNSIVKSLYLSAAAKVTRRAVCNGYTRTMPEGAGVYHVYPEGGLARMLEPTLRKLDGAVRLQSPVERILVDKGRVVAIRSAGVEIPVSAVISTAPVNVLPRLVEGTDALKPLAAFRYRPMMFVNLRFSGRAILPNTMVWVPDRSQLSFRLTEAPISMPWLAPEGKTLITFDIGCEVGDARWTMSDEDLARTCLDQICALYGEELRGRYLGAGGTIRTPISYPVYLGAYETERRLFSMSTGVDGLYSVGRNGEFAHILMEDVFWRTIRRMEDVARYVASPSEGSQPAVSLEERLAGLGLSAPGLSQPA</sequence>
<dbReference type="InterPro" id="IPR002937">
    <property type="entry name" value="Amino_oxidase"/>
</dbReference>